<evidence type="ECO:0000313" key="2">
    <source>
        <dbReference type="EMBL" id="SKA06793.1"/>
    </source>
</evidence>
<feature type="region of interest" description="Disordered" evidence="1">
    <location>
        <begin position="224"/>
        <end position="253"/>
    </location>
</feature>
<feature type="compositionally biased region" description="Basic and acidic residues" evidence="1">
    <location>
        <begin position="26"/>
        <end position="38"/>
    </location>
</feature>
<name>A0A1T4QSN6_9FIRM</name>
<accession>A0A1T4QSN6</accession>
<dbReference type="EMBL" id="FUWM01000032">
    <property type="protein sequence ID" value="SKA06793.1"/>
    <property type="molecule type" value="Genomic_DNA"/>
</dbReference>
<feature type="compositionally biased region" description="Basic and acidic residues" evidence="1">
    <location>
        <begin position="1"/>
        <end position="12"/>
    </location>
</feature>
<dbReference type="AlphaFoldDB" id="A0A1T4QSN6"/>
<feature type="compositionally biased region" description="Basic residues" evidence="1">
    <location>
        <begin position="13"/>
        <end position="25"/>
    </location>
</feature>
<gene>
    <name evidence="2" type="ORF">SAMN02745118_02682</name>
</gene>
<dbReference type="OrthoDB" id="10018735at2"/>
<proteinExistence type="predicted"/>
<feature type="compositionally biased region" description="Low complexity" evidence="1">
    <location>
        <begin position="244"/>
        <end position="253"/>
    </location>
</feature>
<feature type="compositionally biased region" description="Basic and acidic residues" evidence="1">
    <location>
        <begin position="62"/>
        <end position="81"/>
    </location>
</feature>
<dbReference type="Proteomes" id="UP000190625">
    <property type="component" value="Unassembled WGS sequence"/>
</dbReference>
<reference evidence="3" key="1">
    <citation type="submission" date="2017-02" db="EMBL/GenBank/DDBJ databases">
        <authorList>
            <person name="Varghese N."/>
            <person name="Submissions S."/>
        </authorList>
    </citation>
    <scope>NUCLEOTIDE SEQUENCE [LARGE SCALE GENOMIC DNA]</scope>
    <source>
        <strain evidence="3">ATCC BAA-73</strain>
    </source>
</reference>
<feature type="region of interest" description="Disordered" evidence="1">
    <location>
        <begin position="117"/>
        <end position="172"/>
    </location>
</feature>
<feature type="region of interest" description="Disordered" evidence="1">
    <location>
        <begin position="1"/>
        <end position="93"/>
    </location>
</feature>
<keyword evidence="3" id="KW-1185">Reference proteome</keyword>
<evidence type="ECO:0000313" key="3">
    <source>
        <dbReference type="Proteomes" id="UP000190625"/>
    </source>
</evidence>
<sequence>MSIDDFKRDNSKVKVRMSRYKRWRAAQKEEQKNKDAKKDKPKKKKFLEPETELDSLQISSVESKEVIKDETVPTKEEENNKESNNIVDKLEEIVSNKGEDIEIDVKKDKLNKIKRVEDEKEISEGQENKPEDSNEEKIQAKSIPKHESEKIEVENMESLDSKDKKDEKREEINENSFEVSTLMKTCYNLKNITPGIRKMANNIEQMVDSIEKLEEFRMKVDQRNYSHQKVQNKSEQTNQQSEAIKNGTNNKNKIGNSILQLLNPNIDGSMEDMNKSLNDMIMQIVMKKLLKQFMVNK</sequence>
<dbReference type="RefSeq" id="WP_078811072.1">
    <property type="nucleotide sequence ID" value="NZ_FUWM01000032.1"/>
</dbReference>
<evidence type="ECO:0000256" key="1">
    <source>
        <dbReference type="SAM" id="MobiDB-lite"/>
    </source>
</evidence>
<feature type="compositionally biased region" description="Polar residues" evidence="1">
    <location>
        <begin position="225"/>
        <end position="243"/>
    </location>
</feature>
<protein>
    <submittedName>
        <fullName evidence="2">Uncharacterized protein</fullName>
    </submittedName>
</protein>
<organism evidence="2 3">
    <name type="scientific">Selenihalanaerobacter shriftii</name>
    <dbReference type="NCBI Taxonomy" id="142842"/>
    <lineage>
        <taxon>Bacteria</taxon>
        <taxon>Bacillati</taxon>
        <taxon>Bacillota</taxon>
        <taxon>Clostridia</taxon>
        <taxon>Halanaerobiales</taxon>
        <taxon>Halobacteroidaceae</taxon>
        <taxon>Selenihalanaerobacter</taxon>
    </lineage>
</organism>